<accession>A0ABX0JXH4</accession>
<keyword evidence="11" id="KW-1185">Reference proteome</keyword>
<evidence type="ECO:0000256" key="2">
    <source>
        <dbReference type="ARBA" id="ARBA00006464"/>
    </source>
</evidence>
<evidence type="ECO:0000313" key="10">
    <source>
        <dbReference type="EMBL" id="NHN87582.1"/>
    </source>
</evidence>
<dbReference type="PANTHER" id="PTHR30576:SF4">
    <property type="entry name" value="UNDECAPRENYL-PHOSPHATE GALACTOSE PHOSPHOTRANSFERASE"/>
    <property type="match status" value="1"/>
</dbReference>
<keyword evidence="5" id="KW-0812">Transmembrane</keyword>
<gene>
    <name evidence="10" type="ORF">GOB81_02905</name>
</gene>
<evidence type="ECO:0000259" key="9">
    <source>
        <dbReference type="Pfam" id="PF02397"/>
    </source>
</evidence>
<evidence type="ECO:0000256" key="1">
    <source>
        <dbReference type="ARBA" id="ARBA00004236"/>
    </source>
</evidence>
<evidence type="ECO:0000256" key="7">
    <source>
        <dbReference type="ARBA" id="ARBA00023136"/>
    </source>
</evidence>
<keyword evidence="8" id="KW-0270">Exopolysaccharide synthesis</keyword>
<evidence type="ECO:0000313" key="11">
    <source>
        <dbReference type="Proteomes" id="UP000631653"/>
    </source>
</evidence>
<comment type="similarity">
    <text evidence="2">Belongs to the bacterial sugar transferase family.</text>
</comment>
<evidence type="ECO:0000256" key="8">
    <source>
        <dbReference type="ARBA" id="ARBA00023169"/>
    </source>
</evidence>
<protein>
    <submittedName>
        <fullName evidence="10">Sugar transferase</fullName>
    </submittedName>
</protein>
<keyword evidence="7" id="KW-0472">Membrane</keyword>
<keyword evidence="4 10" id="KW-0808">Transferase</keyword>
<proteinExistence type="inferred from homology"/>
<evidence type="ECO:0000256" key="6">
    <source>
        <dbReference type="ARBA" id="ARBA00022989"/>
    </source>
</evidence>
<dbReference type="EMBL" id="WOSY01000002">
    <property type="protein sequence ID" value="NHN87582.1"/>
    <property type="molecule type" value="Genomic_DNA"/>
</dbReference>
<keyword evidence="3" id="KW-1003">Cell membrane</keyword>
<reference evidence="10 11" key="1">
    <citation type="journal article" date="2020" name="Int. J. Syst. Evol. Microbiol.">
        <title>Novel acetic acid bacteria from cider fermentations: Acetobacter conturbans sp. nov. and Acetobacter fallax sp. nov.</title>
        <authorList>
            <person name="Sombolestani A.S."/>
            <person name="Cleenwerck I."/>
            <person name="Cnockaert M."/>
            <person name="Borremans W."/>
            <person name="Wieme A.D."/>
            <person name="De Vuyst L."/>
            <person name="Vandamme P."/>
        </authorList>
    </citation>
    <scope>NUCLEOTIDE SEQUENCE [LARGE SCALE GENOMIC DNA]</scope>
    <source>
        <strain evidence="10 11">LMG 1627</strain>
    </source>
</reference>
<evidence type="ECO:0000256" key="4">
    <source>
        <dbReference type="ARBA" id="ARBA00022679"/>
    </source>
</evidence>
<dbReference type="InterPro" id="IPR003362">
    <property type="entry name" value="Bact_transf"/>
</dbReference>
<evidence type="ECO:0000256" key="5">
    <source>
        <dbReference type="ARBA" id="ARBA00022692"/>
    </source>
</evidence>
<dbReference type="GO" id="GO:0016740">
    <property type="term" value="F:transferase activity"/>
    <property type="evidence" value="ECO:0007669"/>
    <property type="project" value="UniProtKB-KW"/>
</dbReference>
<organism evidence="10 11">
    <name type="scientific">Acetobacter conturbans</name>
    <dbReference type="NCBI Taxonomy" id="1737472"/>
    <lineage>
        <taxon>Bacteria</taxon>
        <taxon>Pseudomonadati</taxon>
        <taxon>Pseudomonadota</taxon>
        <taxon>Alphaproteobacteria</taxon>
        <taxon>Acetobacterales</taxon>
        <taxon>Acetobacteraceae</taxon>
        <taxon>Acetobacter</taxon>
    </lineage>
</organism>
<name>A0ABX0JXH4_9PROT</name>
<comment type="caution">
    <text evidence="10">The sequence shown here is derived from an EMBL/GenBank/DDBJ whole genome shotgun (WGS) entry which is preliminary data.</text>
</comment>
<evidence type="ECO:0000256" key="3">
    <source>
        <dbReference type="ARBA" id="ARBA00022475"/>
    </source>
</evidence>
<keyword evidence="6" id="KW-1133">Transmembrane helix</keyword>
<sequence length="199" mass="22468">MAKRTLDVVIASSLLVVALPVLGPLWGLVRLDGGPVFYGHVRIGRKGVPFSCYKFRSMVVDSDTVLDRLLKTDPSAAAEWAASHKLTNDPRVTRVGRFLRKTSLDEMPQLFNVIRGDMSLVGPRPVVTKELEYYGANVRYYKAVRPGITGLWQISGRSDTTYTERVMLDTDYVRKWSLWRDFIILLKTVPAVLLQRGAR</sequence>
<dbReference type="Pfam" id="PF02397">
    <property type="entry name" value="Bac_transf"/>
    <property type="match status" value="1"/>
</dbReference>
<feature type="domain" description="Bacterial sugar transferase" evidence="9">
    <location>
        <begin position="3"/>
        <end position="193"/>
    </location>
</feature>
<dbReference type="PANTHER" id="PTHR30576">
    <property type="entry name" value="COLANIC BIOSYNTHESIS UDP-GLUCOSE LIPID CARRIER TRANSFERASE"/>
    <property type="match status" value="1"/>
</dbReference>
<comment type="subcellular location">
    <subcellularLocation>
        <location evidence="1">Cell membrane</location>
    </subcellularLocation>
</comment>
<dbReference type="Proteomes" id="UP000631653">
    <property type="component" value="Unassembled WGS sequence"/>
</dbReference>